<evidence type="ECO:0000313" key="2">
    <source>
        <dbReference type="Proteomes" id="UP000247810"/>
    </source>
</evidence>
<dbReference type="EMBL" id="KZ825992">
    <property type="protein sequence ID" value="PYH90221.1"/>
    <property type="molecule type" value="Genomic_DNA"/>
</dbReference>
<dbReference type="AlphaFoldDB" id="A0A319CZT9"/>
<keyword evidence="2" id="KW-1185">Reference proteome</keyword>
<proteinExistence type="predicted"/>
<protein>
    <submittedName>
        <fullName evidence="1">Uncharacterized protein</fullName>
    </submittedName>
</protein>
<dbReference type="Proteomes" id="UP000247810">
    <property type="component" value="Unassembled WGS sequence"/>
</dbReference>
<sequence>MAPLLTTYNATIRLIETAPLTPTEHLIWRAFLDEVVGPEYAAGYVWERIHDRNGRPVEQVLQELKHDWKRLVTKCQPKPTMRDEVPSEARTLVEIRDNSHCVILDRMPSDPSVSVRFDHAWVIPPSLFDDSDMDPQVGVY</sequence>
<accession>A0A319CZT9</accession>
<evidence type="ECO:0000313" key="1">
    <source>
        <dbReference type="EMBL" id="PYH90221.1"/>
    </source>
</evidence>
<dbReference type="OrthoDB" id="2906425at2759"/>
<dbReference type="VEuPathDB" id="FungiDB:BO71DRAFT_335004"/>
<name>A0A319CZT9_9EURO</name>
<gene>
    <name evidence="1" type="ORF">BO71DRAFT_335004</name>
</gene>
<organism evidence="1 2">
    <name type="scientific">Aspergillus ellipticus CBS 707.79</name>
    <dbReference type="NCBI Taxonomy" id="1448320"/>
    <lineage>
        <taxon>Eukaryota</taxon>
        <taxon>Fungi</taxon>
        <taxon>Dikarya</taxon>
        <taxon>Ascomycota</taxon>
        <taxon>Pezizomycotina</taxon>
        <taxon>Eurotiomycetes</taxon>
        <taxon>Eurotiomycetidae</taxon>
        <taxon>Eurotiales</taxon>
        <taxon>Aspergillaceae</taxon>
        <taxon>Aspergillus</taxon>
        <taxon>Aspergillus subgen. Circumdati</taxon>
    </lineage>
</organism>
<dbReference type="STRING" id="1448320.A0A319CZT9"/>
<reference evidence="1 2" key="1">
    <citation type="submission" date="2018-02" db="EMBL/GenBank/DDBJ databases">
        <title>The genomes of Aspergillus section Nigri reveals drivers in fungal speciation.</title>
        <authorList>
            <consortium name="DOE Joint Genome Institute"/>
            <person name="Vesth T.C."/>
            <person name="Nybo J."/>
            <person name="Theobald S."/>
            <person name="Brandl J."/>
            <person name="Frisvad J.C."/>
            <person name="Nielsen K.F."/>
            <person name="Lyhne E.K."/>
            <person name="Kogle M.E."/>
            <person name="Kuo A."/>
            <person name="Riley R."/>
            <person name="Clum A."/>
            <person name="Nolan M."/>
            <person name="Lipzen A."/>
            <person name="Salamov A."/>
            <person name="Henrissat B."/>
            <person name="Wiebenga A."/>
            <person name="De vries R.P."/>
            <person name="Grigoriev I.V."/>
            <person name="Mortensen U.H."/>
            <person name="Andersen M.R."/>
            <person name="Baker S.E."/>
        </authorList>
    </citation>
    <scope>NUCLEOTIDE SEQUENCE [LARGE SCALE GENOMIC DNA]</scope>
    <source>
        <strain evidence="1 2">CBS 707.79</strain>
    </source>
</reference>